<evidence type="ECO:0000313" key="2">
    <source>
        <dbReference type="EMBL" id="QOV44833.1"/>
    </source>
</evidence>
<evidence type="ECO:0000259" key="1">
    <source>
        <dbReference type="Pfam" id="PF13460"/>
    </source>
</evidence>
<dbReference type="PANTHER" id="PTHR43162">
    <property type="match status" value="1"/>
</dbReference>
<dbReference type="Gene3D" id="3.90.25.10">
    <property type="entry name" value="UDP-galactose 4-epimerase, domain 1"/>
    <property type="match status" value="1"/>
</dbReference>
<proteinExistence type="predicted"/>
<organism evidence="2 3">
    <name type="scientific">Streptomyces chromofuscus</name>
    <dbReference type="NCBI Taxonomy" id="42881"/>
    <lineage>
        <taxon>Bacteria</taxon>
        <taxon>Bacillati</taxon>
        <taxon>Actinomycetota</taxon>
        <taxon>Actinomycetes</taxon>
        <taxon>Kitasatosporales</taxon>
        <taxon>Streptomycetaceae</taxon>
        <taxon>Streptomyces</taxon>
    </lineage>
</organism>
<evidence type="ECO:0000313" key="3">
    <source>
        <dbReference type="Proteomes" id="UP000594008"/>
    </source>
</evidence>
<dbReference type="AlphaFoldDB" id="A0A7M2TA72"/>
<dbReference type="Pfam" id="PF13460">
    <property type="entry name" value="NAD_binding_10"/>
    <property type="match status" value="1"/>
</dbReference>
<name>A0A7M2TA72_STRCW</name>
<dbReference type="EMBL" id="CP063374">
    <property type="protein sequence ID" value="QOV44833.1"/>
    <property type="molecule type" value="Genomic_DNA"/>
</dbReference>
<dbReference type="InterPro" id="IPR016040">
    <property type="entry name" value="NAD(P)-bd_dom"/>
</dbReference>
<dbReference type="Proteomes" id="UP000594008">
    <property type="component" value="Chromosome"/>
</dbReference>
<keyword evidence="3" id="KW-1185">Reference proteome</keyword>
<dbReference type="KEGG" id="schf:IPT68_02105"/>
<gene>
    <name evidence="2" type="ORF">IPT68_02105</name>
</gene>
<feature type="domain" description="NAD(P)-binding" evidence="1">
    <location>
        <begin position="8"/>
        <end position="166"/>
    </location>
</feature>
<dbReference type="InterPro" id="IPR036291">
    <property type="entry name" value="NAD(P)-bd_dom_sf"/>
</dbReference>
<dbReference type="InterPro" id="IPR051604">
    <property type="entry name" value="Ergot_Alk_Oxidoreductase"/>
</dbReference>
<dbReference type="Gene3D" id="3.40.50.720">
    <property type="entry name" value="NAD(P)-binding Rossmann-like Domain"/>
    <property type="match status" value="1"/>
</dbReference>
<accession>A0A7M2TA72</accession>
<dbReference type="PANTHER" id="PTHR43162:SF1">
    <property type="entry name" value="PRESTALK A DIFFERENTIATION PROTEIN A"/>
    <property type="match status" value="1"/>
</dbReference>
<reference evidence="2 3" key="1">
    <citation type="submission" date="2020-10" db="EMBL/GenBank/DDBJ databases">
        <title>Streptomyces chromofuscus complate genome analysis.</title>
        <authorList>
            <person name="Anwar N."/>
        </authorList>
    </citation>
    <scope>NUCLEOTIDE SEQUENCE [LARGE SCALE GENOMIC DNA]</scope>
    <source>
        <strain evidence="2 3">DSM 40273</strain>
    </source>
</reference>
<dbReference type="SUPFAM" id="SSF51735">
    <property type="entry name" value="NAD(P)-binding Rossmann-fold domains"/>
    <property type="match status" value="1"/>
</dbReference>
<protein>
    <submittedName>
        <fullName evidence="2">NAD(P)H-binding protein</fullName>
    </submittedName>
</protein>
<sequence>MANFVVLGGSGKVGRRLGEVLEDQGHHAVAASRKSPARFDWHDTSTWQPVLAGADGVFIVGPGSARDWSGPLTSLLEVAEGEGVQHAVLLSARAVEFLPGGAVYLAERALAAGPVPWTVLRPSHFAQNFTEAMFVPVDGLIRQPVGAGAEPFVDVRDVAETAAKVLVERTFIGERISLSGPAALTFEEAAKTLSEASGTTVRFAHEDPADHEAGLRAAGTPEGYVRWRMAMLEAIRTGADAYVSDGVQQVLGRAATGFADWAAREVPRAAWAVEGRGQR</sequence>